<dbReference type="InterPro" id="IPR001220">
    <property type="entry name" value="Legume_lectin_dom"/>
</dbReference>
<dbReference type="RefSeq" id="XP_018809539.1">
    <property type="nucleotide sequence ID" value="XM_018953994.1"/>
</dbReference>
<dbReference type="KEGG" id="jre:108982581"/>
<dbReference type="Pfam" id="PF00139">
    <property type="entry name" value="Lectin_legB"/>
    <property type="match status" value="1"/>
</dbReference>
<dbReference type="STRING" id="51240.A0A2I4DQW3"/>
<gene>
    <name evidence="4" type="primary">LOC108982581</name>
</gene>
<dbReference type="Gramene" id="Jr11_05900_p1">
    <property type="protein sequence ID" value="cds.Jr11_05900_p1"/>
    <property type="gene ID" value="Jr11_05900"/>
</dbReference>
<reference evidence="4" key="1">
    <citation type="submission" date="2025-08" db="UniProtKB">
        <authorList>
            <consortium name="RefSeq"/>
        </authorList>
    </citation>
    <scope>IDENTIFICATION</scope>
    <source>
        <tissue evidence="4">Leaves</tissue>
    </source>
</reference>
<evidence type="ECO:0000313" key="3">
    <source>
        <dbReference type="Proteomes" id="UP000235220"/>
    </source>
</evidence>
<dbReference type="CDD" id="cd06899">
    <property type="entry name" value="lectin_legume_LecRK_Arcelin_ConA"/>
    <property type="match status" value="1"/>
</dbReference>
<dbReference type="GO" id="GO:0030246">
    <property type="term" value="F:carbohydrate binding"/>
    <property type="evidence" value="ECO:0007669"/>
    <property type="project" value="UniProtKB-KW"/>
</dbReference>
<dbReference type="AlphaFoldDB" id="A0A2I4DQW3"/>
<proteinExistence type="inferred from homology"/>
<comment type="similarity">
    <text evidence="1">Belongs to the leguminous lectin family.</text>
</comment>
<dbReference type="SUPFAM" id="SSF49899">
    <property type="entry name" value="Concanavalin A-like lectins/glucanases"/>
    <property type="match status" value="1"/>
</dbReference>
<keyword evidence="3" id="KW-1185">Reference proteome</keyword>
<dbReference type="InterPro" id="IPR050258">
    <property type="entry name" value="Leguminous_Lectin"/>
</dbReference>
<dbReference type="PROSITE" id="PS00307">
    <property type="entry name" value="LECTIN_LEGUME_BETA"/>
    <property type="match status" value="1"/>
</dbReference>
<name>A0A2I4DQW3_JUGRE</name>
<dbReference type="PANTHER" id="PTHR32401:SF47">
    <property type="entry name" value="LEGUME LECTIN DOMAIN-CONTAINING PROTEIN"/>
    <property type="match status" value="1"/>
</dbReference>
<evidence type="ECO:0000313" key="4">
    <source>
        <dbReference type="RefSeq" id="XP_018809539.1"/>
    </source>
</evidence>
<dbReference type="Gene3D" id="2.60.120.200">
    <property type="match status" value="1"/>
</dbReference>
<dbReference type="InterPro" id="IPR013320">
    <property type="entry name" value="ConA-like_dom_sf"/>
</dbReference>
<organism evidence="3 4">
    <name type="scientific">Juglans regia</name>
    <name type="common">English walnut</name>
    <dbReference type="NCBI Taxonomy" id="51240"/>
    <lineage>
        <taxon>Eukaryota</taxon>
        <taxon>Viridiplantae</taxon>
        <taxon>Streptophyta</taxon>
        <taxon>Embryophyta</taxon>
        <taxon>Tracheophyta</taxon>
        <taxon>Spermatophyta</taxon>
        <taxon>Magnoliopsida</taxon>
        <taxon>eudicotyledons</taxon>
        <taxon>Gunneridae</taxon>
        <taxon>Pentapetalae</taxon>
        <taxon>rosids</taxon>
        <taxon>fabids</taxon>
        <taxon>Fagales</taxon>
        <taxon>Juglandaceae</taxon>
        <taxon>Juglans</taxon>
    </lineage>
</organism>
<sequence length="203" mass="22340">MTPSMEVSVERRMLNLYAFGMQRRELTDFITHFSFVINALNRSFSGDGLSFFIAPLESRIPNNSGGGYLGLFSPESAFNSSLNKIVAVEFDSFKNSWDPSGDHVGININSIVSAANAILAGSIKNGSIANAWVSYNSITKNLSVFLTYADNPIFNGNSSLSYIVDLRTFLLEWVRVGFSAATGDQSMEFHTIRSWSFNSSLEA</sequence>
<dbReference type="GeneID" id="108982581"/>
<dbReference type="Proteomes" id="UP000235220">
    <property type="component" value="Chromosome 11"/>
</dbReference>
<evidence type="ECO:0000256" key="2">
    <source>
        <dbReference type="ARBA" id="ARBA00022734"/>
    </source>
</evidence>
<protein>
    <submittedName>
        <fullName evidence="4">Lectin 7-like</fullName>
    </submittedName>
</protein>
<dbReference type="OrthoDB" id="2014828at2759"/>
<dbReference type="InterPro" id="IPR019825">
    <property type="entry name" value="Lectin_legB_Mn/Ca_BS"/>
</dbReference>
<evidence type="ECO:0000256" key="1">
    <source>
        <dbReference type="ARBA" id="ARBA00007606"/>
    </source>
</evidence>
<accession>A0A2I4DQW3</accession>
<dbReference type="PANTHER" id="PTHR32401">
    <property type="entry name" value="CONCANAVALIN A-LIKE LECTIN FAMILY PROTEIN"/>
    <property type="match status" value="1"/>
</dbReference>
<keyword evidence="2" id="KW-0430">Lectin</keyword>